<evidence type="ECO:0000256" key="1">
    <source>
        <dbReference type="SAM" id="MobiDB-lite"/>
    </source>
</evidence>
<name>A0AAW2YZ60_9EUKA</name>
<feature type="region of interest" description="Disordered" evidence="1">
    <location>
        <begin position="1"/>
        <end position="20"/>
    </location>
</feature>
<reference evidence="2 3" key="1">
    <citation type="submission" date="2024-03" db="EMBL/GenBank/DDBJ databases">
        <title>The Acrasis kona genome and developmental transcriptomes reveal deep origins of eukaryotic multicellular pathways.</title>
        <authorList>
            <person name="Sheikh S."/>
            <person name="Fu C.-J."/>
            <person name="Brown M.W."/>
            <person name="Baldauf S.L."/>
        </authorList>
    </citation>
    <scope>NUCLEOTIDE SEQUENCE [LARGE SCALE GENOMIC DNA]</scope>
    <source>
        <strain evidence="2 3">ATCC MYA-3509</strain>
    </source>
</reference>
<proteinExistence type="predicted"/>
<comment type="caution">
    <text evidence="2">The sequence shown here is derived from an EMBL/GenBank/DDBJ whole genome shotgun (WGS) entry which is preliminary data.</text>
</comment>
<feature type="compositionally biased region" description="Basic and acidic residues" evidence="1">
    <location>
        <begin position="9"/>
        <end position="20"/>
    </location>
</feature>
<organism evidence="2 3">
    <name type="scientific">Acrasis kona</name>
    <dbReference type="NCBI Taxonomy" id="1008807"/>
    <lineage>
        <taxon>Eukaryota</taxon>
        <taxon>Discoba</taxon>
        <taxon>Heterolobosea</taxon>
        <taxon>Tetramitia</taxon>
        <taxon>Eutetramitia</taxon>
        <taxon>Acrasidae</taxon>
        <taxon>Acrasis</taxon>
    </lineage>
</organism>
<keyword evidence="3" id="KW-1185">Reference proteome</keyword>
<gene>
    <name evidence="2" type="ORF">AKO1_012972</name>
</gene>
<accession>A0AAW2YZ60</accession>
<feature type="region of interest" description="Disordered" evidence="1">
    <location>
        <begin position="381"/>
        <end position="407"/>
    </location>
</feature>
<dbReference type="AlphaFoldDB" id="A0AAW2YZ60"/>
<evidence type="ECO:0000313" key="2">
    <source>
        <dbReference type="EMBL" id="KAL0482322.1"/>
    </source>
</evidence>
<evidence type="ECO:0000313" key="3">
    <source>
        <dbReference type="Proteomes" id="UP001431209"/>
    </source>
</evidence>
<protein>
    <submittedName>
        <fullName evidence="2">Genetic interactor of prohibitins 3, mitochondrial</fullName>
    </submittedName>
</protein>
<dbReference type="EMBL" id="JAOPGA020000840">
    <property type="protein sequence ID" value="KAL0482322.1"/>
    <property type="molecule type" value="Genomic_DNA"/>
</dbReference>
<dbReference type="Proteomes" id="UP001431209">
    <property type="component" value="Unassembled WGS sequence"/>
</dbReference>
<sequence length="407" mass="47736">MSFKSHQSSADEVKRECKRISNDDGEDAKTKVIVTPWKPEGINADIQEFEIPGSCADQRVSLHTLILKDKFVLYTQDFGPVDFKYYLDKNVKKLFMVLKEDQSEFKKFIDEECKKRAKQSRIDFQNRSWKKQKIEHKNAKTYIQNRDQLEQIVDSWHFKNEKECEDEIDSNSAEFFVDDVREKSIEVLKEWSKFTEHFKDVKDQTQFVDDVERCVLPFKVKLDYYDCECLARIYSPIIQGNYIDTWMSHCFRTRMDSVDSMRCIVCCVGSLESDQSTSNIKKIKKKGEMVVNGTFVHDYVDFDDRRKGQIRDVTQWKKHLFGDLPLSDHRFALFLCAASGMMSVVDGDSQDPIDMLDQRSETGGVYNLILKKFKHDTNSEVEDAIEFSEPSDDEDEDMDSSDQDEYW</sequence>